<dbReference type="EMBL" id="JBGNUJ010000003">
    <property type="protein sequence ID" value="KAL3961578.1"/>
    <property type="molecule type" value="Genomic_DNA"/>
</dbReference>
<accession>A0ACC4E008</accession>
<keyword evidence="2" id="KW-1185">Reference proteome</keyword>
<reference evidence="1" key="1">
    <citation type="submission" date="2024-12" db="EMBL/GenBank/DDBJ databases">
        <title>Comparative genomics and development of molecular markers within Purpureocillium lilacinum and among Purpureocillium species.</title>
        <authorList>
            <person name="Yeh Z.-Y."/>
            <person name="Ni N.-T."/>
            <person name="Lo P.-H."/>
            <person name="Mushyakhwo K."/>
            <person name="Lin C.-F."/>
            <person name="Nai Y.-S."/>
        </authorList>
    </citation>
    <scope>NUCLEOTIDE SEQUENCE</scope>
    <source>
        <strain evidence="1">NCHU-NPUST-175</strain>
    </source>
</reference>
<name>A0ACC4E008_PURLI</name>
<dbReference type="Proteomes" id="UP001638806">
    <property type="component" value="Unassembled WGS sequence"/>
</dbReference>
<evidence type="ECO:0000313" key="2">
    <source>
        <dbReference type="Proteomes" id="UP001638806"/>
    </source>
</evidence>
<gene>
    <name evidence="1" type="ORF">ACCO45_003101</name>
</gene>
<sequence length="112" mass="12610">MGFLGVYRALYDYVPQAEGELAMSEGDVLYVLDNNGDDGWWKAKKKAGADDDEEPEGLVPNNYVEPAHALSHARAIYEYTRQTDEELSFSEDAILDIYDTSDPDWILCRGGR</sequence>
<proteinExistence type="predicted"/>
<comment type="caution">
    <text evidence="1">The sequence shown here is derived from an EMBL/GenBank/DDBJ whole genome shotgun (WGS) entry which is preliminary data.</text>
</comment>
<evidence type="ECO:0000313" key="1">
    <source>
        <dbReference type="EMBL" id="KAL3961578.1"/>
    </source>
</evidence>
<protein>
    <submittedName>
        <fullName evidence="1">Uncharacterized protein</fullName>
    </submittedName>
</protein>
<organism evidence="1 2">
    <name type="scientific">Purpureocillium lilacinum</name>
    <name type="common">Paecilomyces lilacinus</name>
    <dbReference type="NCBI Taxonomy" id="33203"/>
    <lineage>
        <taxon>Eukaryota</taxon>
        <taxon>Fungi</taxon>
        <taxon>Dikarya</taxon>
        <taxon>Ascomycota</taxon>
        <taxon>Pezizomycotina</taxon>
        <taxon>Sordariomycetes</taxon>
        <taxon>Hypocreomycetidae</taxon>
        <taxon>Hypocreales</taxon>
        <taxon>Ophiocordycipitaceae</taxon>
        <taxon>Purpureocillium</taxon>
    </lineage>
</organism>